<dbReference type="Pfam" id="PF01713">
    <property type="entry name" value="Smr"/>
    <property type="match status" value="1"/>
</dbReference>
<dbReference type="GeneID" id="68095019"/>
<evidence type="ECO:0000313" key="2">
    <source>
        <dbReference type="EMBL" id="KAG2386117.1"/>
    </source>
</evidence>
<reference evidence="2 3" key="1">
    <citation type="journal article" date="2018" name="BMC Genomics">
        <title>The genome of Naegleria lovaniensis, the basis for a comparative approach to unravel pathogenicity factors of the human pathogenic amoeba N. fowleri.</title>
        <authorList>
            <person name="Liechti N."/>
            <person name="Schurch N."/>
            <person name="Bruggmann R."/>
            <person name="Wittwer M."/>
        </authorList>
    </citation>
    <scope>NUCLEOTIDE SEQUENCE [LARGE SCALE GENOMIC DNA]</scope>
    <source>
        <strain evidence="2 3">ATCC 30569</strain>
    </source>
</reference>
<dbReference type="InterPro" id="IPR036063">
    <property type="entry name" value="Smr_dom_sf"/>
</dbReference>
<dbReference type="Proteomes" id="UP000816034">
    <property type="component" value="Unassembled WGS sequence"/>
</dbReference>
<dbReference type="SUPFAM" id="SSF160443">
    <property type="entry name" value="SMR domain-like"/>
    <property type="match status" value="1"/>
</dbReference>
<dbReference type="PROSITE" id="PS50828">
    <property type="entry name" value="SMR"/>
    <property type="match status" value="1"/>
</dbReference>
<comment type="caution">
    <text evidence="2">The sequence shown here is derived from an EMBL/GenBank/DDBJ whole genome shotgun (WGS) entry which is preliminary data.</text>
</comment>
<dbReference type="PANTHER" id="PTHR47417:SF1">
    <property type="entry name" value="SMR DOMAIN-CONTAINING PROTEIN YPL199C"/>
    <property type="match status" value="1"/>
</dbReference>
<evidence type="ECO:0000313" key="3">
    <source>
        <dbReference type="Proteomes" id="UP000816034"/>
    </source>
</evidence>
<dbReference type="Gene3D" id="3.30.1370.110">
    <property type="match status" value="1"/>
</dbReference>
<organism evidence="2 3">
    <name type="scientific">Naegleria lovaniensis</name>
    <name type="common">Amoeba</name>
    <dbReference type="NCBI Taxonomy" id="51637"/>
    <lineage>
        <taxon>Eukaryota</taxon>
        <taxon>Discoba</taxon>
        <taxon>Heterolobosea</taxon>
        <taxon>Tetramitia</taxon>
        <taxon>Eutetramitia</taxon>
        <taxon>Vahlkampfiidae</taxon>
        <taxon>Naegleria</taxon>
    </lineage>
</organism>
<dbReference type="RefSeq" id="XP_044550110.1">
    <property type="nucleotide sequence ID" value="XM_044691995.1"/>
</dbReference>
<sequence>MTQSLSSPLKKKILSASSSSTITMRESLSIEENSRGVVIGGEKEQHVQLAWKLIEETLRDFGWRFDRQRQVFYEIQSEAQKLFADLEKNIEKEASLMSECFSKSQKAFKHDKKAEAKVLSEEGKKHQELMQKFQKQSSEEMLKFVNKNNSLDVLDLHCQYSQFALDIVIQRMSELKKKGFKQLTIIHGAGSHSDKRGPKIKPIITNYLKNNRVDFEEVNSGQILVTLCQ</sequence>
<dbReference type="SMART" id="SM00463">
    <property type="entry name" value="SMR"/>
    <property type="match status" value="1"/>
</dbReference>
<name>A0AA88GSB4_NAELO</name>
<accession>A0AA88GSB4</accession>
<dbReference type="AlphaFoldDB" id="A0AA88GSB4"/>
<keyword evidence="3" id="KW-1185">Reference proteome</keyword>
<feature type="domain" description="Smr" evidence="1">
    <location>
        <begin position="154"/>
        <end position="228"/>
    </location>
</feature>
<dbReference type="InterPro" id="IPR002625">
    <property type="entry name" value="Smr_dom"/>
</dbReference>
<dbReference type="PANTHER" id="PTHR47417">
    <property type="entry name" value="SMR DOMAIN-CONTAINING PROTEIN YPL199C"/>
    <property type="match status" value="1"/>
</dbReference>
<dbReference type="Pfam" id="PF08590">
    <property type="entry name" value="DUF1771"/>
    <property type="match status" value="1"/>
</dbReference>
<protein>
    <recommendedName>
        <fullName evidence="1">Smr domain-containing protein</fullName>
    </recommendedName>
</protein>
<dbReference type="InterPro" id="IPR053020">
    <property type="entry name" value="Smr_domain_protein"/>
</dbReference>
<proteinExistence type="predicted"/>
<gene>
    <name evidence="2" type="ORF">C9374_002563</name>
</gene>
<evidence type="ECO:0000259" key="1">
    <source>
        <dbReference type="PROSITE" id="PS50828"/>
    </source>
</evidence>
<dbReference type="SMART" id="SM01162">
    <property type="entry name" value="DUF1771"/>
    <property type="match status" value="1"/>
</dbReference>
<dbReference type="InterPro" id="IPR013899">
    <property type="entry name" value="DUF1771"/>
</dbReference>
<dbReference type="EMBL" id="PYSW02000016">
    <property type="protein sequence ID" value="KAG2386117.1"/>
    <property type="molecule type" value="Genomic_DNA"/>
</dbReference>